<dbReference type="EMBL" id="MU003504">
    <property type="protein sequence ID" value="KAF2471851.1"/>
    <property type="molecule type" value="Genomic_DNA"/>
</dbReference>
<keyword evidence="2" id="KW-1185">Reference proteome</keyword>
<comment type="caution">
    <text evidence="1">The sequence shown here is derived from an EMBL/GenBank/DDBJ whole genome shotgun (WGS) entry which is preliminary data.</text>
</comment>
<proteinExistence type="predicted"/>
<evidence type="ECO:0000313" key="1">
    <source>
        <dbReference type="EMBL" id="KAF2471851.1"/>
    </source>
</evidence>
<protein>
    <submittedName>
        <fullName evidence="1">Uncharacterized protein</fullName>
    </submittedName>
</protein>
<organism evidence="1 2">
    <name type="scientific">Lindgomyces ingoldianus</name>
    <dbReference type="NCBI Taxonomy" id="673940"/>
    <lineage>
        <taxon>Eukaryota</taxon>
        <taxon>Fungi</taxon>
        <taxon>Dikarya</taxon>
        <taxon>Ascomycota</taxon>
        <taxon>Pezizomycotina</taxon>
        <taxon>Dothideomycetes</taxon>
        <taxon>Pleosporomycetidae</taxon>
        <taxon>Pleosporales</taxon>
        <taxon>Lindgomycetaceae</taxon>
        <taxon>Lindgomyces</taxon>
    </lineage>
</organism>
<sequence length="405" mass="44777">MNSSTRLYGRLEQIPQDPSDPESLEELVVCAFGAFERYYVCWRNRGGEYRQDGYDLPPALHEWLFPTDGSFRDFPSLQVVFGRGDEYFASDKNGKLENKETEIKKPQPRAESPEKVDKPILRRSRTISFIRPPPDPIMKPFSPATDTPPIREVLSRPPSVAIHSQPSSRPSSTSSITSAPQPSSRPPSMILGSQPSSQSPSLASIRAVSDSAPKSYGPVTDTPIRDSPTMSPMPVVPRQTTIRPLSMSFNPGAFPRILEEDKSLPDSSILRKRDSGHCTCGCHIASPPAPARPIYADASVQTDPEPKRRPEPLRVDTASDTSSLSSRSNRSSVYDIETPMTEALPAPNPVVMGGMLSYFNNPGYRLGDSLRSTYYSYQLQPVGEQDGYGLQEKWNSAVMGRRQTV</sequence>
<name>A0ACB6QY89_9PLEO</name>
<dbReference type="Proteomes" id="UP000799755">
    <property type="component" value="Unassembled WGS sequence"/>
</dbReference>
<evidence type="ECO:0000313" key="2">
    <source>
        <dbReference type="Proteomes" id="UP000799755"/>
    </source>
</evidence>
<gene>
    <name evidence="1" type="ORF">BDR25DRAFT_23779</name>
</gene>
<reference evidence="1" key="1">
    <citation type="journal article" date="2020" name="Stud. Mycol.">
        <title>101 Dothideomycetes genomes: a test case for predicting lifestyles and emergence of pathogens.</title>
        <authorList>
            <person name="Haridas S."/>
            <person name="Albert R."/>
            <person name="Binder M."/>
            <person name="Bloem J."/>
            <person name="Labutti K."/>
            <person name="Salamov A."/>
            <person name="Andreopoulos B."/>
            <person name="Baker S."/>
            <person name="Barry K."/>
            <person name="Bills G."/>
            <person name="Bluhm B."/>
            <person name="Cannon C."/>
            <person name="Castanera R."/>
            <person name="Culley D."/>
            <person name="Daum C."/>
            <person name="Ezra D."/>
            <person name="Gonzalez J."/>
            <person name="Henrissat B."/>
            <person name="Kuo A."/>
            <person name="Liang C."/>
            <person name="Lipzen A."/>
            <person name="Lutzoni F."/>
            <person name="Magnuson J."/>
            <person name="Mondo S."/>
            <person name="Nolan M."/>
            <person name="Ohm R."/>
            <person name="Pangilinan J."/>
            <person name="Park H.-J."/>
            <person name="Ramirez L."/>
            <person name="Alfaro M."/>
            <person name="Sun H."/>
            <person name="Tritt A."/>
            <person name="Yoshinaga Y."/>
            <person name="Zwiers L.-H."/>
            <person name="Turgeon B."/>
            <person name="Goodwin S."/>
            <person name="Spatafora J."/>
            <person name="Crous P."/>
            <person name="Grigoriev I."/>
        </authorList>
    </citation>
    <scope>NUCLEOTIDE SEQUENCE</scope>
    <source>
        <strain evidence="1">ATCC 200398</strain>
    </source>
</reference>
<accession>A0ACB6QY89</accession>